<dbReference type="InterPro" id="IPR001387">
    <property type="entry name" value="Cro/C1-type_HTH"/>
</dbReference>
<dbReference type="EMBL" id="DXEW01000026">
    <property type="protein sequence ID" value="HIX50656.1"/>
    <property type="molecule type" value="Genomic_DNA"/>
</dbReference>
<dbReference type="SMART" id="SM00530">
    <property type="entry name" value="HTH_XRE"/>
    <property type="match status" value="1"/>
</dbReference>
<proteinExistence type="predicted"/>
<feature type="domain" description="HTH cro/C1-type" evidence="1">
    <location>
        <begin position="144"/>
        <end position="201"/>
    </location>
</feature>
<comment type="caution">
    <text evidence="2">The sequence shown here is derived from an EMBL/GenBank/DDBJ whole genome shotgun (WGS) entry which is preliminary data.</text>
</comment>
<sequence>MIHAYNEQFIGIIQPKVAAMFELAVLEELIDIDAFARKFISSPVCHALENADPVYALGKSANELLALILGNEPLNIETSSYASPEYWTGWVLAYAQWYFNKPYATIIAAIPCSKILDHYFPYHEMDITQSMDLIAKYLKPVCPLKEIRQQRGLSQAQLAHLSNVPLRTIKSYEQGTVDIAKAQGETLYALAQTLHCSIEDLIK</sequence>
<organism evidence="2 3">
    <name type="scientific">Candidatus Borkfalkia faecavium</name>
    <dbReference type="NCBI Taxonomy" id="2838508"/>
    <lineage>
        <taxon>Bacteria</taxon>
        <taxon>Bacillati</taxon>
        <taxon>Bacillota</taxon>
        <taxon>Clostridia</taxon>
        <taxon>Christensenellales</taxon>
        <taxon>Christensenellaceae</taxon>
        <taxon>Candidatus Borkfalkia</taxon>
    </lineage>
</organism>
<dbReference type="InterPro" id="IPR010982">
    <property type="entry name" value="Lambda_DNA-bd_dom_sf"/>
</dbReference>
<evidence type="ECO:0000313" key="3">
    <source>
        <dbReference type="Proteomes" id="UP000886847"/>
    </source>
</evidence>
<reference evidence="2" key="1">
    <citation type="journal article" date="2021" name="PeerJ">
        <title>Extensive microbial diversity within the chicken gut microbiome revealed by metagenomics and culture.</title>
        <authorList>
            <person name="Gilroy R."/>
            <person name="Ravi A."/>
            <person name="Getino M."/>
            <person name="Pursley I."/>
            <person name="Horton D.L."/>
            <person name="Alikhan N.F."/>
            <person name="Baker D."/>
            <person name="Gharbi K."/>
            <person name="Hall N."/>
            <person name="Watson M."/>
            <person name="Adriaenssens E.M."/>
            <person name="Foster-Nyarko E."/>
            <person name="Jarju S."/>
            <person name="Secka A."/>
            <person name="Antonio M."/>
            <person name="Oren A."/>
            <person name="Chaudhuri R.R."/>
            <person name="La Ragione R."/>
            <person name="Hildebrand F."/>
            <person name="Pallen M.J."/>
        </authorList>
    </citation>
    <scope>NUCLEOTIDE SEQUENCE</scope>
    <source>
        <strain evidence="2">2189</strain>
    </source>
</reference>
<dbReference type="AlphaFoldDB" id="A0A9D1W1B7"/>
<name>A0A9D1W1B7_9FIRM</name>
<evidence type="ECO:0000313" key="2">
    <source>
        <dbReference type="EMBL" id="HIX50656.1"/>
    </source>
</evidence>
<dbReference type="GO" id="GO:0003677">
    <property type="term" value="F:DNA binding"/>
    <property type="evidence" value="ECO:0007669"/>
    <property type="project" value="InterPro"/>
</dbReference>
<dbReference type="Proteomes" id="UP000886847">
    <property type="component" value="Unassembled WGS sequence"/>
</dbReference>
<dbReference type="SUPFAM" id="SSF47413">
    <property type="entry name" value="lambda repressor-like DNA-binding domains"/>
    <property type="match status" value="1"/>
</dbReference>
<dbReference type="Pfam" id="PF01381">
    <property type="entry name" value="HTH_3"/>
    <property type="match status" value="1"/>
</dbReference>
<dbReference type="Gene3D" id="1.10.260.40">
    <property type="entry name" value="lambda repressor-like DNA-binding domains"/>
    <property type="match status" value="1"/>
</dbReference>
<protein>
    <submittedName>
        <fullName evidence="2">Helix-turn-helix transcriptional regulator</fullName>
    </submittedName>
</protein>
<accession>A0A9D1W1B7</accession>
<evidence type="ECO:0000259" key="1">
    <source>
        <dbReference type="PROSITE" id="PS50943"/>
    </source>
</evidence>
<gene>
    <name evidence="2" type="ORF">H9851_05175</name>
</gene>
<reference evidence="2" key="2">
    <citation type="submission" date="2021-04" db="EMBL/GenBank/DDBJ databases">
        <authorList>
            <person name="Gilroy R."/>
        </authorList>
    </citation>
    <scope>NUCLEOTIDE SEQUENCE</scope>
    <source>
        <strain evidence="2">2189</strain>
    </source>
</reference>
<dbReference type="PROSITE" id="PS50943">
    <property type="entry name" value="HTH_CROC1"/>
    <property type="match status" value="1"/>
</dbReference>
<dbReference type="CDD" id="cd00093">
    <property type="entry name" value="HTH_XRE"/>
    <property type="match status" value="1"/>
</dbReference>